<evidence type="ECO:0000313" key="2">
    <source>
        <dbReference type="EMBL" id="KAF4124332.1"/>
    </source>
</evidence>
<feature type="region of interest" description="Disordered" evidence="1">
    <location>
        <begin position="438"/>
        <end position="480"/>
    </location>
</feature>
<dbReference type="OrthoDB" id="72441at2759"/>
<dbReference type="RefSeq" id="XP_035322984.1">
    <property type="nucleotide sequence ID" value="XM_035466972.1"/>
</dbReference>
<comment type="caution">
    <text evidence="2">The sequence shown here is derived from an EMBL/GenBank/DDBJ whole genome shotgun (WGS) entry which is preliminary data.</text>
</comment>
<feature type="compositionally biased region" description="Polar residues" evidence="1">
    <location>
        <begin position="78"/>
        <end position="87"/>
    </location>
</feature>
<feature type="region of interest" description="Disordered" evidence="1">
    <location>
        <begin position="28"/>
        <end position="122"/>
    </location>
</feature>
<evidence type="ECO:0000313" key="3">
    <source>
        <dbReference type="Proteomes" id="UP000749293"/>
    </source>
</evidence>
<organism evidence="2 3">
    <name type="scientific">Geosmithia morbida</name>
    <dbReference type="NCBI Taxonomy" id="1094350"/>
    <lineage>
        <taxon>Eukaryota</taxon>
        <taxon>Fungi</taxon>
        <taxon>Dikarya</taxon>
        <taxon>Ascomycota</taxon>
        <taxon>Pezizomycotina</taxon>
        <taxon>Sordariomycetes</taxon>
        <taxon>Hypocreomycetidae</taxon>
        <taxon>Hypocreales</taxon>
        <taxon>Bionectriaceae</taxon>
        <taxon>Geosmithia</taxon>
    </lineage>
</organism>
<keyword evidence="3" id="KW-1185">Reference proteome</keyword>
<dbReference type="AlphaFoldDB" id="A0A9P4YXI5"/>
<accession>A0A9P4YXI5</accession>
<reference evidence="2" key="1">
    <citation type="submission" date="2020-03" db="EMBL/GenBank/DDBJ databases">
        <title>Site-based positive gene gene selection in Geosmithia morbida across the United States reveals a broad range of putative effectors and factors for local host and environmental adapation.</title>
        <authorList>
            <person name="Onufrak A."/>
            <person name="Murdoch R.W."/>
            <person name="Gazis R."/>
            <person name="Huff M."/>
            <person name="Staton M."/>
            <person name="Klingeman W."/>
            <person name="Hadziabdic D."/>
        </authorList>
    </citation>
    <scope>NUCLEOTIDE SEQUENCE</scope>
    <source>
        <strain evidence="2">1262</strain>
    </source>
</reference>
<sequence>MHRIRSSRRAVGLKPADYDHTIDLVDHDADTAPDASLARTSTEARLLPSDNVASQSTSDAQSSQSATGRDTERDDDAQTQQPQQGSCMSLDGQHDLPHPAMKPSIEVRAPSSDGLHGDDVVPEHPKVERETAMDILYENERGSLLCGCPMFSSGLLSGFDPPHWTNAYHKPSPSDTTTAQVPDPTWEWVWPDWHINRQEGVDEGGWEYSFAFGNMFSWHGPKWYNSFVRRRAWTCKRAKKRTGDISTDPHMINGDYFSVQPTSALTKQLSRRSPAGSRPASHMTVSSHDEQASSEIEDLDTLLPTLRRAALDREKLEATIQYLDHARDLDQLQGEMHGIMRCFVFQASRRLLLGHIMRLYNSTKGELDDDDAKNEGSKKEGDDKKKEEGGEGGGEEGTPSAPELRDRCRALEAALKHAEEEVRKLAYWSDVKQMADRGIARPHEHENEDKDGGPCNAWEGLDHSGPSGPNGDKLPGTDAP</sequence>
<gene>
    <name evidence="2" type="ORF">GMORB2_4998</name>
</gene>
<feature type="compositionally biased region" description="Low complexity" evidence="1">
    <location>
        <begin position="271"/>
        <end position="281"/>
    </location>
</feature>
<name>A0A9P4YXI5_9HYPO</name>
<protein>
    <recommendedName>
        <fullName evidence="4">Peroxin/Ferlin domain-containing protein</fullName>
    </recommendedName>
</protein>
<dbReference type="Proteomes" id="UP000749293">
    <property type="component" value="Unassembled WGS sequence"/>
</dbReference>
<dbReference type="GeneID" id="55971226"/>
<dbReference type="EMBL" id="JAANYQ010000004">
    <property type="protein sequence ID" value="KAF4124332.1"/>
    <property type="molecule type" value="Genomic_DNA"/>
</dbReference>
<feature type="compositionally biased region" description="Basic and acidic residues" evidence="1">
    <location>
        <begin position="373"/>
        <end position="389"/>
    </location>
</feature>
<evidence type="ECO:0008006" key="4">
    <source>
        <dbReference type="Google" id="ProtNLM"/>
    </source>
</evidence>
<feature type="region of interest" description="Disordered" evidence="1">
    <location>
        <begin position="365"/>
        <end position="408"/>
    </location>
</feature>
<evidence type="ECO:0000256" key="1">
    <source>
        <dbReference type="SAM" id="MobiDB-lite"/>
    </source>
</evidence>
<proteinExistence type="predicted"/>
<feature type="region of interest" description="Disordered" evidence="1">
    <location>
        <begin position="269"/>
        <end position="295"/>
    </location>
</feature>
<feature type="compositionally biased region" description="Low complexity" evidence="1">
    <location>
        <begin position="53"/>
        <end position="67"/>
    </location>
</feature>
<feature type="compositionally biased region" description="Basic and acidic residues" evidence="1">
    <location>
        <begin position="438"/>
        <end position="452"/>
    </location>
</feature>